<dbReference type="NCBIfam" id="TIGR03097">
    <property type="entry name" value="PEP_O_lig_1"/>
    <property type="match status" value="1"/>
</dbReference>
<keyword evidence="2 5" id="KW-0812">Transmembrane</keyword>
<dbReference type="GO" id="GO:0016020">
    <property type="term" value="C:membrane"/>
    <property type="evidence" value="ECO:0007669"/>
    <property type="project" value="UniProtKB-SubCell"/>
</dbReference>
<feature type="domain" description="O-antigen ligase-related" evidence="6">
    <location>
        <begin position="208"/>
        <end position="359"/>
    </location>
</feature>
<evidence type="ECO:0000256" key="3">
    <source>
        <dbReference type="ARBA" id="ARBA00022989"/>
    </source>
</evidence>
<dbReference type="Proteomes" id="UP000469430">
    <property type="component" value="Unassembled WGS sequence"/>
</dbReference>
<evidence type="ECO:0000313" key="8">
    <source>
        <dbReference type="EMBL" id="MXO97636.1"/>
    </source>
</evidence>
<keyword evidence="4 5" id="KW-0472">Membrane</keyword>
<comment type="caution">
    <text evidence="8">The sequence shown here is derived from an EMBL/GenBank/DDBJ whole genome shotgun (WGS) entry which is preliminary data.</text>
</comment>
<reference evidence="8 9" key="1">
    <citation type="submission" date="2019-12" db="EMBL/GenBank/DDBJ databases">
        <title>Genomic-based taxomic classification of the family Erythrobacteraceae.</title>
        <authorList>
            <person name="Xu L."/>
        </authorList>
    </citation>
    <scope>NUCLEOTIDE SEQUENCE [LARGE SCALE GENOMIC DNA]</scope>
    <source>
        <strain evidence="8 9">S36</strain>
    </source>
</reference>
<accession>A0A6I4TPC7</accession>
<evidence type="ECO:0000313" key="9">
    <source>
        <dbReference type="Proteomes" id="UP000469430"/>
    </source>
</evidence>
<evidence type="ECO:0000256" key="1">
    <source>
        <dbReference type="ARBA" id="ARBA00004141"/>
    </source>
</evidence>
<sequence>MLDLALLGFIGILLLMGFKRPFFWVLTYIYIDIVVPQKIGWGLVQTFQLSMIAFVAAFCGWVFLDSKKGSRFTMVQGLIVVLLLYCGMTTVMAAYPEAAWAKWNWVWKALIFAAFLPLTLRTRLRIEAAALIMVLAIATIIINGGIKTVGGGGGYGTLRLLVQEDSGLYEGSILSTAAIATIPVALWLARHGTIFKPDWRVWGFTAGLVFACLLIPVGTSARTGLICIGVMLIMIMRSVKNRALYAAGAGLALMVAIPFLPASFTERMGTIQNYQGDQSASTRVEVWKWTYHYALANPLGGGFDAYLGNSFTYNTRKVTGTPPNVTVTYEEVVENSRAYHSSYFEMLGEQGWPGLFIWLLLQGTGVWQMERLRWRFAAREGGKEGWQWGLATALQQAQIIYLVGAAFVGIAFQPFIFMLIGLQCALWSYVQRVEYAPRKANFHRGAVAGEGGPAGAD</sequence>
<dbReference type="EMBL" id="WTYJ01000001">
    <property type="protein sequence ID" value="MXO97636.1"/>
    <property type="molecule type" value="Genomic_DNA"/>
</dbReference>
<dbReference type="InterPro" id="IPR051533">
    <property type="entry name" value="WaaL-like"/>
</dbReference>
<dbReference type="RefSeq" id="WP_161389354.1">
    <property type="nucleotide sequence ID" value="NZ_JBHSCP010000001.1"/>
</dbReference>
<evidence type="ECO:0000259" key="7">
    <source>
        <dbReference type="Pfam" id="PF19358"/>
    </source>
</evidence>
<gene>
    <name evidence="8" type="ORF">GRI97_01365</name>
</gene>
<feature type="transmembrane region" description="Helical" evidence="5">
    <location>
        <begin position="244"/>
        <end position="264"/>
    </location>
</feature>
<keyword evidence="8" id="KW-0436">Ligase</keyword>
<dbReference type="AlphaFoldDB" id="A0A6I4TPC7"/>
<dbReference type="GO" id="GO:0016874">
    <property type="term" value="F:ligase activity"/>
    <property type="evidence" value="ECO:0007669"/>
    <property type="project" value="UniProtKB-KW"/>
</dbReference>
<dbReference type="PANTHER" id="PTHR37422">
    <property type="entry name" value="TEICHURONIC ACID BIOSYNTHESIS PROTEIN TUAE"/>
    <property type="match status" value="1"/>
</dbReference>
<feature type="transmembrane region" description="Helical" evidence="5">
    <location>
        <begin position="105"/>
        <end position="121"/>
    </location>
</feature>
<feature type="transmembrane region" description="Helical" evidence="5">
    <location>
        <begin position="43"/>
        <end position="63"/>
    </location>
</feature>
<keyword evidence="9" id="KW-1185">Reference proteome</keyword>
<dbReference type="PANTHER" id="PTHR37422:SF13">
    <property type="entry name" value="LIPOPOLYSACCHARIDE BIOSYNTHESIS PROTEIN PA4999-RELATED"/>
    <property type="match status" value="1"/>
</dbReference>
<keyword evidence="3 5" id="KW-1133">Transmembrane helix</keyword>
<name>A0A6I4TPC7_9SPHN</name>
<evidence type="ECO:0000259" key="6">
    <source>
        <dbReference type="Pfam" id="PF04932"/>
    </source>
</evidence>
<dbReference type="Pfam" id="PF19358">
    <property type="entry name" value="DUF5935"/>
    <property type="match status" value="1"/>
</dbReference>
<feature type="transmembrane region" description="Helical" evidence="5">
    <location>
        <begin position="166"/>
        <end position="189"/>
    </location>
</feature>
<feature type="transmembrane region" description="Helical" evidence="5">
    <location>
        <begin position="201"/>
        <end position="217"/>
    </location>
</feature>
<evidence type="ECO:0000256" key="5">
    <source>
        <dbReference type="SAM" id="Phobius"/>
    </source>
</evidence>
<evidence type="ECO:0000256" key="2">
    <source>
        <dbReference type="ARBA" id="ARBA00022692"/>
    </source>
</evidence>
<dbReference type="InterPro" id="IPR007016">
    <property type="entry name" value="O-antigen_ligase-rel_domated"/>
</dbReference>
<organism evidence="8 9">
    <name type="scientific">Croceibacterium xixiisoli</name>
    <dbReference type="NCBI Taxonomy" id="1476466"/>
    <lineage>
        <taxon>Bacteria</taxon>
        <taxon>Pseudomonadati</taxon>
        <taxon>Pseudomonadota</taxon>
        <taxon>Alphaproteobacteria</taxon>
        <taxon>Sphingomonadales</taxon>
        <taxon>Erythrobacteraceae</taxon>
        <taxon>Croceibacterium</taxon>
    </lineage>
</organism>
<feature type="transmembrane region" description="Helical" evidence="5">
    <location>
        <begin position="75"/>
        <end position="93"/>
    </location>
</feature>
<feature type="transmembrane region" description="Helical" evidence="5">
    <location>
        <begin position="399"/>
        <end position="422"/>
    </location>
</feature>
<dbReference type="Pfam" id="PF04932">
    <property type="entry name" value="Wzy_C"/>
    <property type="match status" value="1"/>
</dbReference>
<protein>
    <submittedName>
        <fullName evidence="8">Putative O-glycosylation ligase, exosortase A system-associated</fullName>
    </submittedName>
</protein>
<feature type="transmembrane region" description="Helical" evidence="5">
    <location>
        <begin position="128"/>
        <end position="146"/>
    </location>
</feature>
<feature type="domain" description="DUF5935" evidence="7">
    <location>
        <begin position="1"/>
        <end position="193"/>
    </location>
</feature>
<comment type="subcellular location">
    <subcellularLocation>
        <location evidence="1">Membrane</location>
        <topology evidence="1">Multi-pass membrane protein</topology>
    </subcellularLocation>
</comment>
<evidence type="ECO:0000256" key="4">
    <source>
        <dbReference type="ARBA" id="ARBA00023136"/>
    </source>
</evidence>
<proteinExistence type="predicted"/>
<dbReference type="OrthoDB" id="9772644at2"/>
<dbReference type="InterPro" id="IPR017528">
    <property type="entry name" value="CHP03097O-antigen_lig-rel"/>
</dbReference>
<dbReference type="InterPro" id="IPR045979">
    <property type="entry name" value="DUF5935"/>
</dbReference>